<dbReference type="InterPro" id="IPR001985">
    <property type="entry name" value="S-AdoMet_decarboxylase_euk"/>
</dbReference>
<sequence length="372" mass="42471">MSVDSSPSNMSISDVLNVVSADVTSGHFFEGAEKLLEIWFDKGQEGATSLRAIPYEELVGMLDIAQCHILHRRSNECMDSYVLSESSMFISDARIILKTCGRTRLLHAMDTLLNLAHRYSHMDSVINVFYSRKNFMRPEIQPHPHNSFEGEIDFLDNYFQNGAAYCMGSLKQDRWFLYTISAPQAPLPYADHTLEIMMSEMPHDVMSVFTRAVCKDAEECTKKSGIDRVVPFGTIIHEELFDPCGYSMNGLLPQTDQYVTIHVTPEPDFSYASFETNQNSMCLYKQTLRVIDIFKPSKFLLTVFANERSIKGKEAQQNLWERDIAGYKRSDLQYLRLQHETLVYAQYVKRKGTGTKNVPLKRAITDDDGNSD</sequence>
<feature type="active site" description="Schiff-base intermediate with substrate; via pyruvic acid" evidence="14">
    <location>
        <position position="86"/>
    </location>
</feature>
<dbReference type="InterPro" id="IPR016067">
    <property type="entry name" value="S-AdoMet_deCO2ase_core"/>
</dbReference>
<comment type="pathway">
    <text evidence="1 13">Amine and polyamine biosynthesis; S-adenosylmethioninamine biosynthesis; S-adenosylmethioninamine from S-adenosyl-L-methionine: step 1/1.</text>
</comment>
<dbReference type="GO" id="GO:0005829">
    <property type="term" value="C:cytosol"/>
    <property type="evidence" value="ECO:0007669"/>
    <property type="project" value="TreeGrafter"/>
</dbReference>
<keyword evidence="9 13" id="KW-0456">Lyase</keyword>
<comment type="cofactor">
    <cofactor evidence="13">
        <name>pyruvate</name>
        <dbReference type="ChEBI" id="CHEBI:15361"/>
    </cofactor>
    <text evidence="13">Binds 1 pyruvoyl group covalently per subunit.</text>
</comment>
<evidence type="ECO:0000256" key="15">
    <source>
        <dbReference type="PIRSR" id="PIRSR001355-2"/>
    </source>
</evidence>
<evidence type="ECO:0000256" key="4">
    <source>
        <dbReference type="ARBA" id="ARBA00022793"/>
    </source>
</evidence>
<keyword evidence="7 13" id="KW-0620">Polyamine biosynthesis</keyword>
<evidence type="ECO:0000256" key="8">
    <source>
        <dbReference type="ARBA" id="ARBA00023145"/>
    </source>
</evidence>
<dbReference type="InterPro" id="IPR048283">
    <property type="entry name" value="AdoMetDC-like"/>
</dbReference>
<evidence type="ECO:0000256" key="3">
    <source>
        <dbReference type="ARBA" id="ARBA00022691"/>
    </source>
</evidence>
<dbReference type="GO" id="GO:0004014">
    <property type="term" value="F:adenosylmethionine decarboxylase activity"/>
    <property type="evidence" value="ECO:0007669"/>
    <property type="project" value="UniProtKB-EC"/>
</dbReference>
<organism evidence="19 20">
    <name type="scientific">Parascaris univalens</name>
    <name type="common">Nematode worm</name>
    <dbReference type="NCBI Taxonomy" id="6257"/>
    <lineage>
        <taxon>Eukaryota</taxon>
        <taxon>Metazoa</taxon>
        <taxon>Ecdysozoa</taxon>
        <taxon>Nematoda</taxon>
        <taxon>Chromadorea</taxon>
        <taxon>Rhabditida</taxon>
        <taxon>Spirurina</taxon>
        <taxon>Ascaridomorpha</taxon>
        <taxon>Ascaridoidea</taxon>
        <taxon>Ascarididae</taxon>
        <taxon>Parascaris</taxon>
    </lineage>
</organism>
<evidence type="ECO:0000313" key="20">
    <source>
        <dbReference type="WBParaSite" id="PgB12X_g007_t01"/>
    </source>
</evidence>
<dbReference type="NCBIfam" id="TIGR00535">
    <property type="entry name" value="SAM_DCase"/>
    <property type="match status" value="1"/>
</dbReference>
<proteinExistence type="inferred from homology"/>
<evidence type="ECO:0000256" key="5">
    <source>
        <dbReference type="ARBA" id="ARBA00022813"/>
    </source>
</evidence>
<accession>A0A914ZS63</accession>
<keyword evidence="19" id="KW-1185">Reference proteome</keyword>
<feature type="modified residue" description="Pyruvic acid (Ser); by autocatalysis" evidence="16">
    <location>
        <position position="86"/>
    </location>
</feature>
<reference evidence="20" key="1">
    <citation type="submission" date="2022-11" db="UniProtKB">
        <authorList>
            <consortium name="WormBaseParasite"/>
        </authorList>
    </citation>
    <scope>IDENTIFICATION</scope>
</reference>
<keyword evidence="11 13" id="KW-0670">Pyruvate</keyword>
<dbReference type="InterPro" id="IPR018166">
    <property type="entry name" value="S-AdoMet_deCO2ase_CS"/>
</dbReference>
<comment type="similarity">
    <text evidence="2 13">Belongs to the eukaryotic AdoMetDC family.</text>
</comment>
<comment type="catalytic activity">
    <reaction evidence="12 13">
        <text>S-adenosyl-L-methionine + H(+) = S-adenosyl 3-(methylsulfanyl)propylamine + CO2</text>
        <dbReference type="Rhea" id="RHEA:15981"/>
        <dbReference type="ChEBI" id="CHEBI:15378"/>
        <dbReference type="ChEBI" id="CHEBI:16526"/>
        <dbReference type="ChEBI" id="CHEBI:57443"/>
        <dbReference type="ChEBI" id="CHEBI:59789"/>
        <dbReference type="EC" id="4.1.1.50"/>
    </reaction>
</comment>
<protein>
    <recommendedName>
        <fullName evidence="13">S-adenosylmethionine decarboxylase proenzyme</fullName>
        <ecNumber evidence="13">4.1.1.50</ecNumber>
    </recommendedName>
</protein>
<evidence type="ECO:0000256" key="7">
    <source>
        <dbReference type="ARBA" id="ARBA00023115"/>
    </source>
</evidence>
<evidence type="ECO:0000256" key="17">
    <source>
        <dbReference type="PIRSR" id="PIRSR001355-4"/>
    </source>
</evidence>
<dbReference type="EC" id="4.1.1.50" evidence="13"/>
<dbReference type="Gene3D" id="3.60.90.10">
    <property type="entry name" value="S-adenosylmethionine decarboxylase"/>
    <property type="match status" value="1"/>
</dbReference>
<feature type="binding site" evidence="15">
    <location>
        <position position="241"/>
    </location>
    <ligand>
        <name>substrate</name>
    </ligand>
</feature>
<evidence type="ECO:0000256" key="6">
    <source>
        <dbReference type="ARBA" id="ARBA00023066"/>
    </source>
</evidence>
<feature type="active site" description="Proton acceptor; for processing activity" evidence="14">
    <location>
        <position position="262"/>
    </location>
</feature>
<evidence type="ECO:0000256" key="12">
    <source>
        <dbReference type="ARBA" id="ARBA00048112"/>
    </source>
</evidence>
<dbReference type="SUPFAM" id="SSF56276">
    <property type="entry name" value="S-adenosylmethionine decarboxylase"/>
    <property type="match status" value="1"/>
</dbReference>
<feature type="binding site" evidence="15">
    <location>
        <position position="85"/>
    </location>
    <ligand>
        <name>substrate</name>
    </ligand>
</feature>
<evidence type="ECO:0000256" key="10">
    <source>
        <dbReference type="ARBA" id="ARBA00023270"/>
    </source>
</evidence>
<dbReference type="Proteomes" id="UP000887569">
    <property type="component" value="Unplaced"/>
</dbReference>
<evidence type="ECO:0000313" key="19">
    <source>
        <dbReference type="Proteomes" id="UP000887569"/>
    </source>
</evidence>
<dbReference type="PROSITE" id="PS01336">
    <property type="entry name" value="ADOMETDC"/>
    <property type="match status" value="1"/>
</dbReference>
<feature type="site" description="Cleavage (non-hydrolytic); by autolysis" evidence="17">
    <location>
        <begin position="85"/>
        <end position="86"/>
    </location>
</feature>
<dbReference type="GO" id="GO:0006597">
    <property type="term" value="P:spermine biosynthetic process"/>
    <property type="evidence" value="ECO:0007669"/>
    <property type="project" value="InterPro"/>
</dbReference>
<evidence type="ECO:0000256" key="14">
    <source>
        <dbReference type="PIRSR" id="PIRSR001355-1"/>
    </source>
</evidence>
<keyword evidence="6 13" id="KW-0745">Spermidine biosynthesis</keyword>
<dbReference type="AlphaFoldDB" id="A0A914ZS63"/>
<feature type="active site" description="Proton donor; for catalytic activity" evidence="14">
    <location>
        <position position="100"/>
    </location>
</feature>
<evidence type="ECO:0000256" key="18">
    <source>
        <dbReference type="PIRSR" id="PIRSR001355-5"/>
    </source>
</evidence>
<feature type="binding site" evidence="15">
    <location>
        <position position="266"/>
    </location>
    <ligand>
        <name>substrate</name>
    </ligand>
</feature>
<dbReference type="Pfam" id="PF01536">
    <property type="entry name" value="SAM_decarbox"/>
    <property type="match status" value="1"/>
</dbReference>
<feature type="chain" id="PRO_5042322008" description="S-adenosylmethionine decarboxylase alpha chain" evidence="18">
    <location>
        <begin position="86"/>
        <end position="372"/>
    </location>
</feature>
<keyword evidence="4 13" id="KW-0210">Decarboxylase</keyword>
<dbReference type="WBParaSite" id="PgB12X_g007_t01">
    <property type="protein sequence ID" value="PgB12X_g007_t01"/>
    <property type="gene ID" value="PgB12X_g007"/>
</dbReference>
<feature type="chain" id="PRO_5042322007" description="S-adenosylmethionine decarboxylase beta chain" evidence="18">
    <location>
        <begin position="1"/>
        <end position="85"/>
    </location>
</feature>
<evidence type="ECO:0000256" key="11">
    <source>
        <dbReference type="ARBA" id="ARBA00023317"/>
    </source>
</evidence>
<keyword evidence="8 13" id="KW-0865">Zymogen</keyword>
<evidence type="ECO:0000256" key="1">
    <source>
        <dbReference type="ARBA" id="ARBA00004911"/>
    </source>
</evidence>
<dbReference type="PIRSF" id="PIRSF001355">
    <property type="entry name" value="S-AdenosylMet_decarboxylase"/>
    <property type="match status" value="1"/>
</dbReference>
<name>A0A914ZS63_PARUN</name>
<evidence type="ECO:0000256" key="13">
    <source>
        <dbReference type="PIRNR" id="PIRNR001355"/>
    </source>
</evidence>
<evidence type="ECO:0000256" key="9">
    <source>
        <dbReference type="ARBA" id="ARBA00023239"/>
    </source>
</evidence>
<feature type="active site" description="Proton acceptor; for processing activity" evidence="14">
    <location>
        <position position="247"/>
    </location>
</feature>
<evidence type="ECO:0000256" key="2">
    <source>
        <dbReference type="ARBA" id="ARBA00008466"/>
    </source>
</evidence>
<keyword evidence="3 13" id="KW-0949">S-adenosyl-L-methionine</keyword>
<feature type="binding site" evidence="15">
    <location>
        <position position="29"/>
    </location>
    <ligand>
        <name>substrate</name>
    </ligand>
</feature>
<dbReference type="GO" id="GO:0008295">
    <property type="term" value="P:spermidine biosynthetic process"/>
    <property type="evidence" value="ECO:0007669"/>
    <property type="project" value="UniProtKB-KW"/>
</dbReference>
<dbReference type="PANTHER" id="PTHR11570:SF0">
    <property type="entry name" value="S-ADENOSYLMETHIONINE DECARBOXYLASE PROENZYME"/>
    <property type="match status" value="1"/>
</dbReference>
<dbReference type="PANTHER" id="PTHR11570">
    <property type="entry name" value="S-ADENOSYLMETHIONINE DECARBOXYLASE"/>
    <property type="match status" value="1"/>
</dbReference>
<evidence type="ECO:0000256" key="16">
    <source>
        <dbReference type="PIRSR" id="PIRSR001355-3"/>
    </source>
</evidence>
<keyword evidence="10 13" id="KW-0704">Schiff base</keyword>
<keyword evidence="5 17" id="KW-0068">Autocatalytic cleavage</keyword>